<reference evidence="1 2" key="1">
    <citation type="submission" date="2017-05" db="EMBL/GenBank/DDBJ databases">
        <authorList>
            <person name="Varghese N."/>
            <person name="Submissions S."/>
        </authorList>
    </citation>
    <scope>NUCLEOTIDE SEQUENCE [LARGE SCALE GENOMIC DNA]</scope>
    <source>
        <strain evidence="1 2">DSM 29734</strain>
    </source>
</reference>
<keyword evidence="2" id="KW-1185">Reference proteome</keyword>
<evidence type="ECO:0000313" key="1">
    <source>
        <dbReference type="EMBL" id="SMP23404.1"/>
    </source>
</evidence>
<comment type="caution">
    <text evidence="1">The sequence shown here is derived from an EMBL/GenBank/DDBJ whole genome shotgun (WGS) entry which is preliminary data.</text>
</comment>
<protein>
    <submittedName>
        <fullName evidence="1">Uncharacterized protein</fullName>
    </submittedName>
</protein>
<dbReference type="Proteomes" id="UP001157961">
    <property type="component" value="Unassembled WGS sequence"/>
</dbReference>
<gene>
    <name evidence="1" type="ORF">SAMN06265373_104359</name>
</gene>
<evidence type="ECO:0000313" key="2">
    <source>
        <dbReference type="Proteomes" id="UP001157961"/>
    </source>
</evidence>
<name>A0ABY1P1J2_9RHOB</name>
<accession>A0ABY1P1J2</accession>
<sequence length="128" mass="14204">MCLCIIDRLKGGIGLALPIFRLGCIVYAIVRQDGVASDLPPNVDFNLSRLKFTPETPRHSGLKMVSEVSYQRKKSGHGAQNSVSVESATEFWGGTSFVRVDINFRYVNYISSVDIYCGFGRVRGKPEK</sequence>
<dbReference type="EMBL" id="FXTY01000004">
    <property type="protein sequence ID" value="SMP23404.1"/>
    <property type="molecule type" value="Genomic_DNA"/>
</dbReference>
<organism evidence="1 2">
    <name type="scientific">Shimia sagamensis</name>
    <dbReference type="NCBI Taxonomy" id="1566352"/>
    <lineage>
        <taxon>Bacteria</taxon>
        <taxon>Pseudomonadati</taxon>
        <taxon>Pseudomonadota</taxon>
        <taxon>Alphaproteobacteria</taxon>
        <taxon>Rhodobacterales</taxon>
        <taxon>Roseobacteraceae</taxon>
    </lineage>
</organism>
<proteinExistence type="predicted"/>